<evidence type="ECO:0000313" key="2">
    <source>
        <dbReference type="EMBL" id="KAK9810781.1"/>
    </source>
</evidence>
<dbReference type="PANTHER" id="PTHR33372">
    <property type="match status" value="1"/>
</dbReference>
<proteinExistence type="predicted"/>
<dbReference type="PANTHER" id="PTHR33372:SF2">
    <property type="entry name" value="PROTEIN CHAPERONE-LIKE PROTEIN OF POR1, CHLOROPLASTIC"/>
    <property type="match status" value="1"/>
</dbReference>
<dbReference type="GO" id="GO:0031969">
    <property type="term" value="C:chloroplast membrane"/>
    <property type="evidence" value="ECO:0007669"/>
    <property type="project" value="TreeGrafter"/>
</dbReference>
<keyword evidence="1" id="KW-0472">Membrane</keyword>
<name>A0AAW1PQQ1_9CHLO</name>
<sequence length="281" mass="30973">MQVCERLVGTALPPVSVSCVYKQTRQLRSHRAAVRCRSLLSNGWPAPRCPQRQEIRTYRDVTTRVASEDPYQVLGLSSNANSEAVARSYKMKLREAGKDEAQKQRIESAHSSIMMAALTSRLQGGGAVAQEVRFADKAQYFPWRPKRYAAGRNFTLIVGAIQALMIAWCVLSPLTAGTQPLVTSAAVGAGANLFKQNQIFPPPTSGSEDPEKKGRGIKNVLRGLVLAIMATFLGCFLTVTLPDTIVGFFNRAMPYWFYESQVQLLSIGTAVSNFIMTAYFR</sequence>
<organism evidence="2 3">
    <name type="scientific">Symbiochloris irregularis</name>
    <dbReference type="NCBI Taxonomy" id="706552"/>
    <lineage>
        <taxon>Eukaryota</taxon>
        <taxon>Viridiplantae</taxon>
        <taxon>Chlorophyta</taxon>
        <taxon>core chlorophytes</taxon>
        <taxon>Trebouxiophyceae</taxon>
        <taxon>Trebouxiales</taxon>
        <taxon>Trebouxiaceae</taxon>
        <taxon>Symbiochloris</taxon>
    </lineage>
</organism>
<reference evidence="2 3" key="1">
    <citation type="journal article" date="2024" name="Nat. Commun.">
        <title>Phylogenomics reveals the evolutionary origins of lichenization in chlorophyte algae.</title>
        <authorList>
            <person name="Puginier C."/>
            <person name="Libourel C."/>
            <person name="Otte J."/>
            <person name="Skaloud P."/>
            <person name="Haon M."/>
            <person name="Grisel S."/>
            <person name="Petersen M."/>
            <person name="Berrin J.G."/>
            <person name="Delaux P.M."/>
            <person name="Dal Grande F."/>
            <person name="Keller J."/>
        </authorList>
    </citation>
    <scope>NUCLEOTIDE SEQUENCE [LARGE SCALE GENOMIC DNA]</scope>
    <source>
        <strain evidence="2 3">SAG 2036</strain>
    </source>
</reference>
<keyword evidence="1" id="KW-1133">Transmembrane helix</keyword>
<dbReference type="AlphaFoldDB" id="A0AAW1PQQ1"/>
<dbReference type="PROSITE" id="PS51257">
    <property type="entry name" value="PROKAR_LIPOPROTEIN"/>
    <property type="match status" value="1"/>
</dbReference>
<feature type="transmembrane region" description="Helical" evidence="1">
    <location>
        <begin position="154"/>
        <end position="171"/>
    </location>
</feature>
<gene>
    <name evidence="2" type="ORF">WJX73_006691</name>
</gene>
<dbReference type="InterPro" id="IPR021788">
    <property type="entry name" value="CPP1-like"/>
</dbReference>
<evidence type="ECO:0000313" key="3">
    <source>
        <dbReference type="Proteomes" id="UP001465755"/>
    </source>
</evidence>
<comment type="caution">
    <text evidence="2">The sequence shown here is derived from an EMBL/GenBank/DDBJ whole genome shotgun (WGS) entry which is preliminary data.</text>
</comment>
<keyword evidence="3" id="KW-1185">Reference proteome</keyword>
<feature type="transmembrane region" description="Helical" evidence="1">
    <location>
        <begin position="261"/>
        <end position="280"/>
    </location>
</feature>
<evidence type="ECO:0000256" key="1">
    <source>
        <dbReference type="SAM" id="Phobius"/>
    </source>
</evidence>
<dbReference type="Pfam" id="PF11833">
    <property type="entry name" value="CPP1-like"/>
    <property type="match status" value="1"/>
</dbReference>
<keyword evidence="1" id="KW-0812">Transmembrane</keyword>
<protein>
    <submittedName>
        <fullName evidence="2">Uncharacterized protein</fullName>
    </submittedName>
</protein>
<accession>A0AAW1PQQ1</accession>
<dbReference type="Proteomes" id="UP001465755">
    <property type="component" value="Unassembled WGS sequence"/>
</dbReference>
<dbReference type="EMBL" id="JALJOQ010000014">
    <property type="protein sequence ID" value="KAK9810781.1"/>
    <property type="molecule type" value="Genomic_DNA"/>
</dbReference>
<feature type="transmembrane region" description="Helical" evidence="1">
    <location>
        <begin position="220"/>
        <end position="241"/>
    </location>
</feature>